<evidence type="ECO:0000313" key="3">
    <source>
        <dbReference type="Proteomes" id="UP001157418"/>
    </source>
</evidence>
<evidence type="ECO:0000256" key="1">
    <source>
        <dbReference type="SAM" id="Phobius"/>
    </source>
</evidence>
<reference evidence="2 3" key="1">
    <citation type="submission" date="2022-01" db="EMBL/GenBank/DDBJ databases">
        <authorList>
            <person name="Xiong W."/>
            <person name="Schranz E."/>
        </authorList>
    </citation>
    <scope>NUCLEOTIDE SEQUENCE [LARGE SCALE GENOMIC DNA]</scope>
</reference>
<protein>
    <submittedName>
        <fullName evidence="2">Uncharacterized protein</fullName>
    </submittedName>
</protein>
<sequence>MVEIFPNSFESEVMETKYISPDNCIFCLLLLLFHFLIIFFEGLRFTFGAPLDESRNSVTFNSQILLMTRIVLTAHPKVTCL</sequence>
<feature type="transmembrane region" description="Helical" evidence="1">
    <location>
        <begin position="20"/>
        <end position="40"/>
    </location>
</feature>
<dbReference type="AlphaFoldDB" id="A0AAU9PFP6"/>
<keyword evidence="1" id="KW-0812">Transmembrane</keyword>
<comment type="caution">
    <text evidence="2">The sequence shown here is derived from an EMBL/GenBank/DDBJ whole genome shotgun (WGS) entry which is preliminary data.</text>
</comment>
<name>A0AAU9PFP6_9ASTR</name>
<dbReference type="Proteomes" id="UP001157418">
    <property type="component" value="Unassembled WGS sequence"/>
</dbReference>
<accession>A0AAU9PFP6</accession>
<organism evidence="2 3">
    <name type="scientific">Lactuca virosa</name>
    <dbReference type="NCBI Taxonomy" id="75947"/>
    <lineage>
        <taxon>Eukaryota</taxon>
        <taxon>Viridiplantae</taxon>
        <taxon>Streptophyta</taxon>
        <taxon>Embryophyta</taxon>
        <taxon>Tracheophyta</taxon>
        <taxon>Spermatophyta</taxon>
        <taxon>Magnoliopsida</taxon>
        <taxon>eudicotyledons</taxon>
        <taxon>Gunneridae</taxon>
        <taxon>Pentapetalae</taxon>
        <taxon>asterids</taxon>
        <taxon>campanulids</taxon>
        <taxon>Asterales</taxon>
        <taxon>Asteraceae</taxon>
        <taxon>Cichorioideae</taxon>
        <taxon>Cichorieae</taxon>
        <taxon>Lactucinae</taxon>
        <taxon>Lactuca</taxon>
    </lineage>
</organism>
<keyword evidence="1" id="KW-0472">Membrane</keyword>
<proteinExistence type="predicted"/>
<keyword evidence="1" id="KW-1133">Transmembrane helix</keyword>
<dbReference type="EMBL" id="CAKMRJ010005634">
    <property type="protein sequence ID" value="CAH1449009.1"/>
    <property type="molecule type" value="Genomic_DNA"/>
</dbReference>
<evidence type="ECO:0000313" key="2">
    <source>
        <dbReference type="EMBL" id="CAH1449009.1"/>
    </source>
</evidence>
<keyword evidence="3" id="KW-1185">Reference proteome</keyword>
<gene>
    <name evidence="2" type="ORF">LVIROSA_LOCUS34521</name>
</gene>